<evidence type="ECO:0000256" key="4">
    <source>
        <dbReference type="ARBA" id="ARBA00022692"/>
    </source>
</evidence>
<comment type="caution">
    <text evidence="13">The sequence shown here is derived from an EMBL/GenBank/DDBJ whole genome shotgun (WGS) entry which is preliminary data.</text>
</comment>
<dbReference type="InterPro" id="IPR000531">
    <property type="entry name" value="Beta-barrel_TonB"/>
</dbReference>
<feature type="domain" description="TonB-dependent receptor-like beta-barrel" evidence="11">
    <location>
        <begin position="488"/>
        <end position="899"/>
    </location>
</feature>
<gene>
    <name evidence="13" type="ORF">C3942_17700</name>
</gene>
<evidence type="ECO:0000259" key="11">
    <source>
        <dbReference type="Pfam" id="PF00593"/>
    </source>
</evidence>
<accession>A0A2S5TC79</accession>
<keyword evidence="6 8" id="KW-0472">Membrane</keyword>
<keyword evidence="13" id="KW-0675">Receptor</keyword>
<keyword evidence="14" id="KW-1185">Reference proteome</keyword>
<evidence type="ECO:0000256" key="1">
    <source>
        <dbReference type="ARBA" id="ARBA00004571"/>
    </source>
</evidence>
<evidence type="ECO:0000256" key="9">
    <source>
        <dbReference type="RuleBase" id="RU003357"/>
    </source>
</evidence>
<feature type="chain" id="PRO_5015707866" evidence="10">
    <location>
        <begin position="26"/>
        <end position="932"/>
    </location>
</feature>
<evidence type="ECO:0000256" key="7">
    <source>
        <dbReference type="ARBA" id="ARBA00023237"/>
    </source>
</evidence>
<dbReference type="PROSITE" id="PS52016">
    <property type="entry name" value="TONB_DEPENDENT_REC_3"/>
    <property type="match status" value="1"/>
</dbReference>
<dbReference type="Pfam" id="PF13620">
    <property type="entry name" value="CarboxypepD_reg"/>
    <property type="match status" value="1"/>
</dbReference>
<feature type="domain" description="TonB-dependent receptor plug" evidence="12">
    <location>
        <begin position="132"/>
        <end position="234"/>
    </location>
</feature>
<dbReference type="SUPFAM" id="SSF49452">
    <property type="entry name" value="Starch-binding domain-like"/>
    <property type="match status" value="1"/>
</dbReference>
<comment type="similarity">
    <text evidence="8 9">Belongs to the TonB-dependent receptor family.</text>
</comment>
<evidence type="ECO:0000259" key="12">
    <source>
        <dbReference type="Pfam" id="PF07715"/>
    </source>
</evidence>
<dbReference type="InterPro" id="IPR039426">
    <property type="entry name" value="TonB-dep_rcpt-like"/>
</dbReference>
<evidence type="ECO:0000313" key="13">
    <source>
        <dbReference type="EMBL" id="PPE72613.1"/>
    </source>
</evidence>
<dbReference type="NCBIfam" id="TIGR01782">
    <property type="entry name" value="TonB-Xanth-Caul"/>
    <property type="match status" value="1"/>
</dbReference>
<evidence type="ECO:0000256" key="10">
    <source>
        <dbReference type="SAM" id="SignalP"/>
    </source>
</evidence>
<dbReference type="Pfam" id="PF00593">
    <property type="entry name" value="TonB_dep_Rec_b-barrel"/>
    <property type="match status" value="1"/>
</dbReference>
<dbReference type="SUPFAM" id="SSF56935">
    <property type="entry name" value="Porins"/>
    <property type="match status" value="1"/>
</dbReference>
<evidence type="ECO:0000256" key="8">
    <source>
        <dbReference type="PROSITE-ProRule" id="PRU01360"/>
    </source>
</evidence>
<dbReference type="PANTHER" id="PTHR40980">
    <property type="entry name" value="PLUG DOMAIN-CONTAINING PROTEIN"/>
    <property type="match status" value="1"/>
</dbReference>
<dbReference type="CDD" id="cd01347">
    <property type="entry name" value="ligand_gated_channel"/>
    <property type="match status" value="1"/>
</dbReference>
<keyword evidence="3 8" id="KW-1134">Transmembrane beta strand</keyword>
<keyword evidence="10" id="KW-0732">Signal</keyword>
<reference evidence="13 14" key="1">
    <citation type="submission" date="2018-02" db="EMBL/GenBank/DDBJ databases">
        <title>Genome sequencing of Solimonas sp. HR-BB.</title>
        <authorList>
            <person name="Lee Y."/>
            <person name="Jeon C.O."/>
        </authorList>
    </citation>
    <scope>NUCLEOTIDE SEQUENCE [LARGE SCALE GENOMIC DNA]</scope>
    <source>
        <strain evidence="13 14">HR-BB</strain>
    </source>
</reference>
<keyword evidence="2 8" id="KW-0813">Transport</keyword>
<dbReference type="Proteomes" id="UP000238220">
    <property type="component" value="Unassembled WGS sequence"/>
</dbReference>
<dbReference type="GO" id="GO:0030246">
    <property type="term" value="F:carbohydrate binding"/>
    <property type="evidence" value="ECO:0007669"/>
    <property type="project" value="InterPro"/>
</dbReference>
<dbReference type="OrthoDB" id="99276at2"/>
<dbReference type="InterPro" id="IPR012910">
    <property type="entry name" value="Plug_dom"/>
</dbReference>
<feature type="signal peptide" evidence="10">
    <location>
        <begin position="1"/>
        <end position="25"/>
    </location>
</feature>
<dbReference type="PANTHER" id="PTHR40980:SF4">
    <property type="entry name" value="TONB-DEPENDENT RECEPTOR-LIKE BETA-BARREL DOMAIN-CONTAINING PROTEIN"/>
    <property type="match status" value="1"/>
</dbReference>
<evidence type="ECO:0000313" key="14">
    <source>
        <dbReference type="Proteomes" id="UP000238220"/>
    </source>
</evidence>
<keyword evidence="5 9" id="KW-0798">TonB box</keyword>
<dbReference type="Gene3D" id="2.170.130.10">
    <property type="entry name" value="TonB-dependent receptor, plug domain"/>
    <property type="match status" value="1"/>
</dbReference>
<evidence type="ECO:0000256" key="2">
    <source>
        <dbReference type="ARBA" id="ARBA00022448"/>
    </source>
</evidence>
<dbReference type="InterPro" id="IPR037066">
    <property type="entry name" value="Plug_dom_sf"/>
</dbReference>
<evidence type="ECO:0000256" key="3">
    <source>
        <dbReference type="ARBA" id="ARBA00022452"/>
    </source>
</evidence>
<comment type="subcellular location">
    <subcellularLocation>
        <location evidence="1 8">Cell outer membrane</location>
        <topology evidence="1 8">Multi-pass membrane protein</topology>
    </subcellularLocation>
</comment>
<name>A0A2S5TC79_9GAMM</name>
<keyword evidence="4 8" id="KW-0812">Transmembrane</keyword>
<evidence type="ECO:0000256" key="6">
    <source>
        <dbReference type="ARBA" id="ARBA00023136"/>
    </source>
</evidence>
<organism evidence="13 14">
    <name type="scientific">Solimonas fluminis</name>
    <dbReference type="NCBI Taxonomy" id="2086571"/>
    <lineage>
        <taxon>Bacteria</taxon>
        <taxon>Pseudomonadati</taxon>
        <taxon>Pseudomonadota</taxon>
        <taxon>Gammaproteobacteria</taxon>
        <taxon>Nevskiales</taxon>
        <taxon>Nevskiaceae</taxon>
        <taxon>Solimonas</taxon>
    </lineage>
</organism>
<dbReference type="EMBL" id="PSNW01000011">
    <property type="protein sequence ID" value="PPE72613.1"/>
    <property type="molecule type" value="Genomic_DNA"/>
</dbReference>
<sequence length="932" mass="102246">MGNMRRNRVGWALCLAAVGIGAAQAGELAGRVSDARGELPMEGARLRLVELNRETVAARDGGYRFLDVPAGSWTLRAEYIGAPAVDTPVTVGEQGEVRADLRLGAAESVRLADVLVVGQAAAQSAALSQQRAASSIKTIASSDAIGKFPDQNAAESLQRLPGLSVARDQGEGRFVIIRGIDPALSSTTINGMRVPGPEADSRQVNLDVLASDLLESVEVSKSMTPDMDGDAVGGNIEIRSTTALDRGNSLSARVEGSYNDQVGETSPRLALSGTRLFDVGGERGKLGMAGALSWYKRDFGSDNVEAAGWPEIEGPEGDVRGLEEAEQRDYRITRERLSAALNFDYAASPALDLYWRTLYSDFSDDEVQTTNLFAYNTDEVVELGDSGGLFDDSEVEKLTEARKETQRILSTVLGAEQRLGLWTVDYRLGYSTAEEDTPDALGATFVGEGMRLGYSGAGSRTPRLFADDAAFADPATFGLDEIALESSRTKERETALGLDLKRALRFGEAPGFVKFGAKLRMRDKTGNVDAQVYDGFAEDFTLADFGSQRVEYPFGAWGPAASRGGVRRFFDERRADLELDEDGSTIDSRIEDYRMDEDILAGYAMASADIGRLRIAGGLRVERTDTSSRGTRLLVDEEAGSGDPEFSALSRDRTYTDLLPSLNFRWELSDRTILRAAWSQTIARPGFEASSPRQSIEITEDDGEFEREAELGNPDLDPLRSQNFDLAIEFYPGGVSALSAGLFYKRIRDFFVLADIAGEPGDFEDFDEAITTLNGGKARLIGLELAATHRFSRLPSPFDGFLVSANATFTDSEAELPQRSEKVPLPRQSDTLWNLALGYEKYGFDLRLSATYRDDYFDEVDELDDPETDRYVSDHLQIDFSGSYRVATNYEVYFNAVNLNDEPFHAYFKERRYLSQYEEYGPTFELGLKASF</sequence>
<dbReference type="Pfam" id="PF07715">
    <property type="entry name" value="Plug"/>
    <property type="match status" value="1"/>
</dbReference>
<dbReference type="AlphaFoldDB" id="A0A2S5TC79"/>
<dbReference type="InterPro" id="IPR013784">
    <property type="entry name" value="Carb-bd-like_fold"/>
</dbReference>
<dbReference type="GO" id="GO:0009279">
    <property type="term" value="C:cell outer membrane"/>
    <property type="evidence" value="ECO:0007669"/>
    <property type="project" value="UniProtKB-SubCell"/>
</dbReference>
<protein>
    <submittedName>
        <fullName evidence="13">TonB-dependent receptor</fullName>
    </submittedName>
</protein>
<evidence type="ECO:0000256" key="5">
    <source>
        <dbReference type="ARBA" id="ARBA00023077"/>
    </source>
</evidence>
<dbReference type="Gene3D" id="2.40.170.20">
    <property type="entry name" value="TonB-dependent receptor, beta-barrel domain"/>
    <property type="match status" value="1"/>
</dbReference>
<dbReference type="Gene3D" id="2.60.40.1120">
    <property type="entry name" value="Carboxypeptidase-like, regulatory domain"/>
    <property type="match status" value="1"/>
</dbReference>
<dbReference type="InterPro" id="IPR036942">
    <property type="entry name" value="Beta-barrel_TonB_sf"/>
</dbReference>
<dbReference type="InterPro" id="IPR010104">
    <property type="entry name" value="TonB_rcpt_bac"/>
</dbReference>
<keyword evidence="7 8" id="KW-0998">Cell outer membrane</keyword>
<proteinExistence type="inferred from homology"/>